<feature type="binding site" evidence="5">
    <location>
        <position position="127"/>
    </location>
    <ligand>
        <name>ATP</name>
        <dbReference type="ChEBI" id="CHEBI:30616"/>
    </ligand>
</feature>
<dbReference type="HAMAP" id="MF_00235">
    <property type="entry name" value="Adenylate_kinase_Adk"/>
    <property type="match status" value="1"/>
</dbReference>
<feature type="binding site" evidence="5">
    <location>
        <begin position="136"/>
        <end position="137"/>
    </location>
    <ligand>
        <name>ATP</name>
        <dbReference type="ChEBI" id="CHEBI:30616"/>
    </ligand>
</feature>
<dbReference type="GO" id="GO:0044209">
    <property type="term" value="P:AMP salvage"/>
    <property type="evidence" value="ECO:0007669"/>
    <property type="project" value="UniProtKB-UniRule"/>
</dbReference>
<comment type="domain">
    <text evidence="5">Consists of three domains, a large central CORE domain and two small peripheral domains, NMPbind and LID, which undergo movements during catalysis. The LID domain closes over the site of phosphoryl transfer upon ATP binding. Assembling and dissambling the active center during each catalytic cycle provides an effective means to prevent ATP hydrolysis. Some bacteria have evolved a zinc-coordinating structure that stabilizes the LID domain.</text>
</comment>
<dbReference type="PANTHER" id="PTHR23359">
    <property type="entry name" value="NUCLEOTIDE KINASE"/>
    <property type="match status" value="1"/>
</dbReference>
<dbReference type="PROSITE" id="PS00113">
    <property type="entry name" value="ADENYLATE_KINASE"/>
    <property type="match status" value="1"/>
</dbReference>
<dbReference type="NCBIfam" id="NF001380">
    <property type="entry name" value="PRK00279.1-2"/>
    <property type="match status" value="1"/>
</dbReference>
<feature type="region of interest" description="NMP" evidence="5">
    <location>
        <begin position="30"/>
        <end position="59"/>
    </location>
</feature>
<dbReference type="GO" id="GO:0005737">
    <property type="term" value="C:cytoplasm"/>
    <property type="evidence" value="ECO:0007669"/>
    <property type="project" value="UniProtKB-SubCell"/>
</dbReference>
<comment type="pathway">
    <text evidence="5">Purine metabolism; AMP biosynthesis via salvage pathway; AMP from ADP: step 1/1.</text>
</comment>
<keyword evidence="2 5" id="KW-0545">Nucleotide biosynthesis</keyword>
<dbReference type="InterPro" id="IPR007862">
    <property type="entry name" value="Adenylate_kinase_lid-dom"/>
</dbReference>
<dbReference type="GO" id="GO:0008270">
    <property type="term" value="F:zinc ion binding"/>
    <property type="evidence" value="ECO:0007669"/>
    <property type="project" value="UniProtKB-UniRule"/>
</dbReference>
<feature type="binding site" evidence="5">
    <location>
        <position position="31"/>
    </location>
    <ligand>
        <name>AMP</name>
        <dbReference type="ChEBI" id="CHEBI:456215"/>
    </ligand>
</feature>
<feature type="region of interest" description="LID" evidence="5">
    <location>
        <begin position="126"/>
        <end position="163"/>
    </location>
</feature>
<feature type="binding site" evidence="5">
    <location>
        <position position="153"/>
    </location>
    <ligand>
        <name>Zn(2+)</name>
        <dbReference type="ChEBI" id="CHEBI:29105"/>
        <note>structural</note>
    </ligand>
</feature>
<dbReference type="Pfam" id="PF00406">
    <property type="entry name" value="ADK"/>
    <property type="match status" value="1"/>
</dbReference>
<keyword evidence="4 5" id="KW-0418">Kinase</keyword>
<comment type="subunit">
    <text evidence="5 7">Monomer.</text>
</comment>
<dbReference type="FunFam" id="3.40.50.300:FF:000106">
    <property type="entry name" value="Adenylate kinase mitochondrial"/>
    <property type="match status" value="1"/>
</dbReference>
<feature type="binding site" evidence="5">
    <location>
        <position position="160"/>
    </location>
    <ligand>
        <name>AMP</name>
        <dbReference type="ChEBI" id="CHEBI:456215"/>
    </ligand>
</feature>
<evidence type="ECO:0000256" key="2">
    <source>
        <dbReference type="ARBA" id="ARBA00022727"/>
    </source>
</evidence>
<dbReference type="EMBL" id="CZPZ01000002">
    <property type="protein sequence ID" value="CUS32273.1"/>
    <property type="molecule type" value="Genomic_DNA"/>
</dbReference>
<dbReference type="InterPro" id="IPR006259">
    <property type="entry name" value="Adenyl_kin_sub"/>
</dbReference>
<dbReference type="GO" id="GO:0005524">
    <property type="term" value="F:ATP binding"/>
    <property type="evidence" value="ECO:0007669"/>
    <property type="project" value="UniProtKB-UniRule"/>
</dbReference>
<dbReference type="NCBIfam" id="NF011100">
    <property type="entry name" value="PRK14527.1"/>
    <property type="match status" value="1"/>
</dbReference>
<dbReference type="RefSeq" id="WP_090894271.1">
    <property type="nucleotide sequence ID" value="NZ_CZPZ01000002.1"/>
</dbReference>
<feature type="binding site" evidence="5">
    <location>
        <position position="36"/>
    </location>
    <ligand>
        <name>AMP</name>
        <dbReference type="ChEBI" id="CHEBI:456215"/>
    </ligand>
</feature>
<evidence type="ECO:0000256" key="4">
    <source>
        <dbReference type="ARBA" id="ARBA00022777"/>
    </source>
</evidence>
<dbReference type="AlphaFoldDB" id="A0A0S4L3Q4"/>
<organism evidence="9 10">
    <name type="scientific">Candidatus Nitrospira nitrificans</name>
    <dbReference type="NCBI Taxonomy" id="1742973"/>
    <lineage>
        <taxon>Bacteria</taxon>
        <taxon>Pseudomonadati</taxon>
        <taxon>Nitrospirota</taxon>
        <taxon>Nitrospiria</taxon>
        <taxon>Nitrospirales</taxon>
        <taxon>Nitrospiraceae</taxon>
        <taxon>Nitrospira</taxon>
    </lineage>
</organism>
<sequence>MRLVFLGAPGVGKGTQADKVAAHYHIRKISTGDLLREAVRNQSALGREAKEHMDQGRLVPDSVVIGLVREKLGDPSCAKGFILDGFPRTVPQADALSNVLVDRSLQLDRVINFRVSREEIVKRLSGRRSCPKCQATYHLEFAPSKNGTLCERCGEALVQRSDDQREAIEMRLRVYEEQTAPLIDFYEKRRVLSHLNGAEGVEAVYHNLLKALAVPQTA</sequence>
<evidence type="ECO:0000259" key="8">
    <source>
        <dbReference type="Pfam" id="PF05191"/>
    </source>
</evidence>
<feature type="binding site" evidence="5">
    <location>
        <position position="199"/>
    </location>
    <ligand>
        <name>ATP</name>
        <dbReference type="ChEBI" id="CHEBI:30616"/>
    </ligand>
</feature>
<feature type="binding site" evidence="5">
    <location>
        <begin position="57"/>
        <end position="59"/>
    </location>
    <ligand>
        <name>AMP</name>
        <dbReference type="ChEBI" id="CHEBI:456215"/>
    </ligand>
</feature>
<comment type="catalytic activity">
    <reaction evidence="5 7">
        <text>AMP + ATP = 2 ADP</text>
        <dbReference type="Rhea" id="RHEA:12973"/>
        <dbReference type="ChEBI" id="CHEBI:30616"/>
        <dbReference type="ChEBI" id="CHEBI:456215"/>
        <dbReference type="ChEBI" id="CHEBI:456216"/>
        <dbReference type="EC" id="2.7.4.3"/>
    </reaction>
</comment>
<evidence type="ECO:0000256" key="3">
    <source>
        <dbReference type="ARBA" id="ARBA00022741"/>
    </source>
</evidence>
<dbReference type="PRINTS" id="PR00094">
    <property type="entry name" value="ADENYLTKNASE"/>
</dbReference>
<keyword evidence="3 5" id="KW-0547">Nucleotide-binding</keyword>
<evidence type="ECO:0000256" key="5">
    <source>
        <dbReference type="HAMAP-Rule" id="MF_00235"/>
    </source>
</evidence>
<dbReference type="Pfam" id="PF05191">
    <property type="entry name" value="ADK_lid"/>
    <property type="match status" value="1"/>
</dbReference>
<proteinExistence type="inferred from homology"/>
<feature type="binding site" evidence="5">
    <location>
        <position position="150"/>
    </location>
    <ligand>
        <name>Zn(2+)</name>
        <dbReference type="ChEBI" id="CHEBI:29105"/>
        <note>structural</note>
    </ligand>
</feature>
<evidence type="ECO:0000313" key="10">
    <source>
        <dbReference type="Proteomes" id="UP000198736"/>
    </source>
</evidence>
<evidence type="ECO:0000256" key="6">
    <source>
        <dbReference type="RuleBase" id="RU003330"/>
    </source>
</evidence>
<evidence type="ECO:0000256" key="1">
    <source>
        <dbReference type="ARBA" id="ARBA00022679"/>
    </source>
</evidence>
<dbReference type="InterPro" id="IPR033690">
    <property type="entry name" value="Adenylat_kinase_CS"/>
</dbReference>
<dbReference type="EC" id="2.7.4.3" evidence="5 7"/>
<keyword evidence="1 5" id="KW-0808">Transferase</keyword>
<feature type="binding site" evidence="5">
    <location>
        <begin position="85"/>
        <end position="88"/>
    </location>
    <ligand>
        <name>AMP</name>
        <dbReference type="ChEBI" id="CHEBI:456215"/>
    </ligand>
</feature>
<protein>
    <recommendedName>
        <fullName evidence="5 7">Adenylate kinase</fullName>
        <shortName evidence="5">AK</shortName>
        <ecNumber evidence="5 7">2.7.4.3</ecNumber>
    </recommendedName>
    <alternativeName>
        <fullName evidence="5">ATP-AMP transphosphorylase</fullName>
    </alternativeName>
    <alternativeName>
        <fullName evidence="5">ATP:AMP phosphotransferase</fullName>
    </alternativeName>
    <alternativeName>
        <fullName evidence="5">Adenylate monophosphate kinase</fullName>
    </alternativeName>
</protein>
<gene>
    <name evidence="5 9" type="primary">adk</name>
    <name evidence="9" type="ORF">COMA2_100037</name>
</gene>
<dbReference type="GO" id="GO:0004017">
    <property type="term" value="F:AMP kinase activity"/>
    <property type="evidence" value="ECO:0007669"/>
    <property type="project" value="UniProtKB-UniRule"/>
</dbReference>
<dbReference type="Gene3D" id="3.40.50.300">
    <property type="entry name" value="P-loop containing nucleotide triphosphate hydrolases"/>
    <property type="match status" value="1"/>
</dbReference>
<accession>A0A0S4L3Q4</accession>
<feature type="domain" description="Adenylate kinase active site lid" evidence="8">
    <location>
        <begin position="127"/>
        <end position="162"/>
    </location>
</feature>
<comment type="function">
    <text evidence="5">Catalyzes the reversible transfer of the terminal phosphate group between ATP and AMP. Plays an important role in cellular energy homeostasis and in adenine nucleotide metabolism.</text>
</comment>
<evidence type="ECO:0000256" key="7">
    <source>
        <dbReference type="RuleBase" id="RU003331"/>
    </source>
</evidence>
<reference evidence="10" key="1">
    <citation type="submission" date="2015-10" db="EMBL/GenBank/DDBJ databases">
        <authorList>
            <person name="Luecker S."/>
            <person name="Luecker S."/>
        </authorList>
    </citation>
    <scope>NUCLEOTIDE SEQUENCE [LARGE SCALE GENOMIC DNA]</scope>
</reference>
<dbReference type="NCBIfam" id="NF001381">
    <property type="entry name" value="PRK00279.1-3"/>
    <property type="match status" value="1"/>
</dbReference>
<evidence type="ECO:0000313" key="9">
    <source>
        <dbReference type="EMBL" id="CUS32273.1"/>
    </source>
</evidence>
<feature type="binding site" evidence="5">
    <location>
        <position position="92"/>
    </location>
    <ligand>
        <name>AMP</name>
        <dbReference type="ChEBI" id="CHEBI:456215"/>
    </ligand>
</feature>
<dbReference type="Proteomes" id="UP000198736">
    <property type="component" value="Unassembled WGS sequence"/>
</dbReference>
<dbReference type="STRING" id="1742973.COMA2_100037"/>
<feature type="binding site" evidence="5">
    <location>
        <position position="171"/>
    </location>
    <ligand>
        <name>AMP</name>
        <dbReference type="ChEBI" id="CHEBI:456215"/>
    </ligand>
</feature>
<comment type="similarity">
    <text evidence="5 6">Belongs to the adenylate kinase family.</text>
</comment>
<keyword evidence="10" id="KW-1185">Reference proteome</keyword>
<dbReference type="OrthoDB" id="9805030at2"/>
<feature type="binding site" evidence="5">
    <location>
        <position position="130"/>
    </location>
    <ligand>
        <name>Zn(2+)</name>
        <dbReference type="ChEBI" id="CHEBI:29105"/>
        <note>structural</note>
    </ligand>
</feature>
<dbReference type="CDD" id="cd01428">
    <property type="entry name" value="ADK"/>
    <property type="match status" value="1"/>
</dbReference>
<dbReference type="InterPro" id="IPR027417">
    <property type="entry name" value="P-loop_NTPase"/>
</dbReference>
<dbReference type="NCBIfam" id="TIGR01351">
    <property type="entry name" value="adk"/>
    <property type="match status" value="1"/>
</dbReference>
<name>A0A0S4L3Q4_9BACT</name>
<comment type="subcellular location">
    <subcellularLocation>
        <location evidence="5 7">Cytoplasm</location>
    </subcellularLocation>
</comment>
<dbReference type="UniPathway" id="UPA00588">
    <property type="reaction ID" value="UER00649"/>
</dbReference>
<keyword evidence="5" id="KW-0479">Metal-binding</keyword>
<dbReference type="SUPFAM" id="SSF52540">
    <property type="entry name" value="P-loop containing nucleoside triphosphate hydrolases"/>
    <property type="match status" value="1"/>
</dbReference>
<feature type="binding site" evidence="5">
    <location>
        <position position="133"/>
    </location>
    <ligand>
        <name>Zn(2+)</name>
        <dbReference type="ChEBI" id="CHEBI:29105"/>
        <note>structural</note>
    </ligand>
</feature>
<keyword evidence="5 7" id="KW-0067">ATP-binding</keyword>
<dbReference type="InterPro" id="IPR000850">
    <property type="entry name" value="Adenylat/UMP-CMP_kin"/>
</dbReference>
<feature type="binding site" evidence="5">
    <location>
        <begin position="10"/>
        <end position="15"/>
    </location>
    <ligand>
        <name>ATP</name>
        <dbReference type="ChEBI" id="CHEBI:30616"/>
    </ligand>
</feature>
<keyword evidence="5" id="KW-0862">Zinc</keyword>
<keyword evidence="5" id="KW-0963">Cytoplasm</keyword>